<evidence type="ECO:0000313" key="2">
    <source>
        <dbReference type="Proteomes" id="UP000095392"/>
    </source>
</evidence>
<dbReference type="EMBL" id="MIPY01000076">
    <property type="protein sequence ID" value="OES23889.1"/>
    <property type="molecule type" value="Genomic_DNA"/>
</dbReference>
<protein>
    <submittedName>
        <fullName evidence="1">Bacterial conjugation TrbI-like family protein</fullName>
    </submittedName>
</protein>
<name>A0AB36FNC2_ALTMA</name>
<reference evidence="1 2" key="1">
    <citation type="submission" date="2016-09" db="EMBL/GenBank/DDBJ databases">
        <title>Draft Genome Sequence of four Alteromonas macleodii strains isolated from copper coupons and grown long-term at elevated copper levels.</title>
        <authorList>
            <person name="Cusick K."/>
            <person name="Dale J."/>
            <person name="Little B."/>
            <person name="Biffinger J."/>
        </authorList>
    </citation>
    <scope>NUCLEOTIDE SEQUENCE [LARGE SCALE GENOMIC DNA]</scope>
    <source>
        <strain evidence="1 2">KCP01</strain>
    </source>
</reference>
<proteinExistence type="predicted"/>
<evidence type="ECO:0000313" key="1">
    <source>
        <dbReference type="EMBL" id="OES23889.1"/>
    </source>
</evidence>
<comment type="caution">
    <text evidence="1">The sequence shown here is derived from an EMBL/GenBank/DDBJ whole genome shotgun (WGS) entry which is preliminary data.</text>
</comment>
<organism evidence="1 2">
    <name type="scientific">Alteromonas macleodii</name>
    <name type="common">Pseudoalteromonas macleodii</name>
    <dbReference type="NCBI Taxonomy" id="28108"/>
    <lineage>
        <taxon>Bacteria</taxon>
        <taxon>Pseudomonadati</taxon>
        <taxon>Pseudomonadota</taxon>
        <taxon>Gammaproteobacteria</taxon>
        <taxon>Alteromonadales</taxon>
        <taxon>Alteromonadaceae</taxon>
        <taxon>Alteromonas/Salinimonas group</taxon>
        <taxon>Alteromonas</taxon>
    </lineage>
</organism>
<dbReference type="Proteomes" id="UP000095392">
    <property type="component" value="Unassembled WGS sequence"/>
</dbReference>
<gene>
    <name evidence="1" type="ORF">BFV95_4974</name>
</gene>
<accession>A0AB36FNC2</accession>
<sequence>MVQIAGGEQKADALADYDEAYADSIEQQNKANYENATKQRNGVHIPFIIDGDKQNQSIEVSEEIATCGCTMSDEEFHARLARAGVEFENNRDYVSRVGNSDIYISADRYLVGEDKQKHLLAGQSIRLGEDGALLMDNEVSFSDKSGTALYLGVNGEIIDSEAKQVSLMGQLQSANGVVLMSNGLYAFRADNMTQIGNSDVYQTSDSQLVTLDGKPIRHAGNFVFRNRERELVDIREIASRWESSVIYQNARGHLVNGSNEVFDKPGILFSYTGILIDNYGKLAEPLANLKRLGDSDLLIDERQILRDRFNNVILHYGDGVSRGIGDRLLTGHISVRNHKDAEVLVGDDGLLSVPIGSGGIQSGILKNSEGVAYDRNGHLITRQGKLTQKGSSDIFLTSDGLLATKQGKPLLYRGKDIFIDFNKYLPSGLIGLRTYDNQAVTDQKNNQLYLNNDGQFVTQSGELAVIGVDILTADNVAVSASGKLQSNDDALVPVVNADGELLLYNGKPVRKNKDGQLFDSDGNPILTKTGGLLRLNDAGFIVTEDGQIASMDGFSLKNGNKVQQGSFGTLEPLLSEDGFPLTFKGKKLYRKGNRVVDEDGNIVRDDSGSALVISKDGEVVNAFGVPITDVSSKSSPNSDAIDLVTKKGENVYVNGKKVLKKPDGSLVYEDGGPVLDSEGRAVFMNADGGFVDATGRRVDLPFTDRQGRTVSSNEIIEKPIQRSSSLTSKGKDIFYKGKKVFRNKDGSLVDEDGNIVTTKDGKPVFANMDGSIVDAKGNPISENLFTDKDGRAVSNTSLDKVVPQGVMLTSNGQPLLFKGKKVFKQSDGSLVDEHGNLVKDSDGNIVFMDESGAFVDSSGNEIKERLFKNRAGETISPDDVDPPLMSVTANGEPLFYKGKRVFRKSNGLLVDEDGNEVRTEDGKSLRINSSGELVDEDGKKISEPLFTDAAGNIVENKTIDEPPLLKTPFTSDGKQIYFNGKKVFKQPDGSLIDENGLVVKSASGETVYVDKNGKLINEAGKPIRNVHLTDKNGIRLKPNEFKALDNELVTKNGSPILYNGKRVYKKKDGTLVDQDGNEILHNGRPVRLNESGDAVDYLGNKIEKKIFKDAAGNDLPNAGFKSEPVHGQLVTANGKPMLFNGEKVYRQPDGTLRTLSGKLATDADGKVVYQSKTGALTDINGRKLANNVLTDMDGNSIANSSLDHPPLPQEVVTLNGSPLVHNGKKVFKRADGLLVDEDGVPITDDAGNEVYLNEQMELVDSAGGKISNPFKEGKISTIPNGGFKALSSGEGASIGSFNSTSDGYLLDQKGRPMTYNGKKVRIGKDGMLIDEEGNPVKDSRGNEVYMSDSGALVDENGEKISGTLLADGDGVLLLADGKPVTTEMKRIGNTDFFVTRDGKIVDQHGRPFKVNGKAIGIDPKTGKLVDSEGVPIRDALGNSLFMTESGALVTSDKKPAKGVVVVDSDGSVVGENGKTIKNAKDLIPIAGTDLYKTTSGLVVDKNGMPIKRDGELLYLDENNKVVDELGRSVRFRGQRLSVNSLGQITGENGDEILINDKPVSLADLSTALAPKIEQKGKAEGILNIATQSKENLNDKKEGASSTRTIDESIPEQKSAELANQAVDESGKIRTSRVDSNAKSRLAARLINKLNAMEKTTASYMDSIEPQYVSLSNYHAIDTTNNEVEKEKAQTNSNKDSANVDGGNIVINSGDTAYAIVQHMMDTDFNDQLEVELHMADPDNPLHLAKAYAEVELRYDNAVLVFKRFCPLDIPCFTSNAIGLDPVTASAGLGVEVDTHFWYRFGGVFLASFAKGIGEGVENSQDRTEQTDIVAGSTESTTIISGLSTTDVLLQGVGAAGEVLIPTLAQRVNRPTTVRIPTNTEILVKFFEHIPASKLNKKS</sequence>
<keyword evidence="2" id="KW-1185">Reference proteome</keyword>